<accession>A0A0H5AD00</accession>
<name>A0A0H5AD00_9PSED</name>
<reference evidence="2" key="2">
    <citation type="submission" date="2015-05" db="EMBL/GenBank/DDBJ databases">
        <authorList>
            <person name="Swarnkar M.K."/>
            <person name="Vyas P."/>
            <person name="Rahi P."/>
            <person name="Thakur R."/>
            <person name="Thakur N."/>
            <person name="Singh A.K."/>
            <person name="Gulati A."/>
        </authorList>
    </citation>
    <scope>NUCLEOTIDE SEQUENCE [LARGE SCALE GENOMIC DNA]</scope>
    <source>
        <strain evidence="2">745</strain>
    </source>
</reference>
<dbReference type="OrthoDB" id="6631093at2"/>
<dbReference type="KEGG" id="ptv:AA957_23790"/>
<dbReference type="AlphaFoldDB" id="A0A0H5AD00"/>
<dbReference type="RefSeq" id="WP_049712343.1">
    <property type="nucleotide sequence ID" value="NZ_CP011507.1"/>
</dbReference>
<organism evidence="1 2">
    <name type="scientific">Pseudomonas trivialis</name>
    <dbReference type="NCBI Taxonomy" id="200450"/>
    <lineage>
        <taxon>Bacteria</taxon>
        <taxon>Pseudomonadati</taxon>
        <taxon>Pseudomonadota</taxon>
        <taxon>Gammaproteobacteria</taxon>
        <taxon>Pseudomonadales</taxon>
        <taxon>Pseudomonadaceae</taxon>
        <taxon>Pseudomonas</taxon>
    </lineage>
</organism>
<dbReference type="Proteomes" id="UP000036608">
    <property type="component" value="Chromosome"/>
</dbReference>
<sequence>MSDELKPCPECASDNLELDSSCSAGLSWVICRDCDFTLQKKVPEENIWRHWNKLKKTSKP</sequence>
<evidence type="ECO:0000313" key="1">
    <source>
        <dbReference type="EMBL" id="AKS09014.1"/>
    </source>
</evidence>
<proteinExistence type="predicted"/>
<reference evidence="1 2" key="1">
    <citation type="journal article" date="2015" name="Genome Announc.">
        <title>Complete Genome Sequence of the Rhizobacterium Pseudomonas trivialis Strain IHBB745 with Multiple Plant Growth-Promoting Activities and Tolerance to Desiccation and Alkalinity.</title>
        <authorList>
            <person name="Gulati A."/>
            <person name="Swarnkar M.K."/>
            <person name="Vyas P."/>
            <person name="Rahi P."/>
            <person name="Thakur R."/>
            <person name="Thakur N."/>
            <person name="Singh A.K."/>
        </authorList>
    </citation>
    <scope>NUCLEOTIDE SEQUENCE [LARGE SCALE GENOMIC DNA]</scope>
    <source>
        <strain evidence="2">745</strain>
    </source>
</reference>
<evidence type="ECO:0000313" key="2">
    <source>
        <dbReference type="Proteomes" id="UP000036608"/>
    </source>
</evidence>
<gene>
    <name evidence="1" type="ORF">AA957_23790</name>
</gene>
<dbReference type="PATRIC" id="fig|200450.3.peg.4888"/>
<dbReference type="EMBL" id="CP011507">
    <property type="protein sequence ID" value="AKS09014.1"/>
    <property type="molecule type" value="Genomic_DNA"/>
</dbReference>
<protein>
    <submittedName>
        <fullName evidence="1">Uncharacterized protein</fullName>
    </submittedName>
</protein>